<dbReference type="InterPro" id="IPR014030">
    <property type="entry name" value="Ketoacyl_synth_N"/>
</dbReference>
<keyword evidence="10 11" id="KW-0012">Acyltransferase</keyword>
<protein>
    <recommendedName>
        <fullName evidence="4 11">3-oxoacyl-[acyl-carrier-protein] synthase 2</fullName>
        <ecNumber evidence="3 11">2.3.1.179</ecNumber>
    </recommendedName>
</protein>
<name>A0A363UN96_9GAMM</name>
<dbReference type="GO" id="GO:0004315">
    <property type="term" value="F:3-oxoacyl-[acyl-carrier-protein] synthase activity"/>
    <property type="evidence" value="ECO:0007669"/>
    <property type="project" value="UniProtKB-UniRule"/>
</dbReference>
<dbReference type="EC" id="2.3.1.179" evidence="3 11"/>
<dbReference type="PANTHER" id="PTHR11712">
    <property type="entry name" value="POLYKETIDE SYNTHASE-RELATED"/>
    <property type="match status" value="1"/>
</dbReference>
<dbReference type="UniPathway" id="UPA00094"/>
<dbReference type="AlphaFoldDB" id="A0A363UN96"/>
<dbReference type="SUPFAM" id="SSF53901">
    <property type="entry name" value="Thiolase-like"/>
    <property type="match status" value="2"/>
</dbReference>
<evidence type="ECO:0000259" key="14">
    <source>
        <dbReference type="PROSITE" id="PS52004"/>
    </source>
</evidence>
<keyword evidence="8" id="KW-0443">Lipid metabolism</keyword>
<evidence type="ECO:0000256" key="12">
    <source>
        <dbReference type="PIRSR" id="PIRSR000447-1"/>
    </source>
</evidence>
<keyword evidence="9 11" id="KW-0275">Fatty acid biosynthesis</keyword>
<dbReference type="OrthoDB" id="9808669at2"/>
<organism evidence="15 16">
    <name type="scientific">Abyssibacter profundi</name>
    <dbReference type="NCBI Taxonomy" id="2182787"/>
    <lineage>
        <taxon>Bacteria</taxon>
        <taxon>Pseudomonadati</taxon>
        <taxon>Pseudomonadota</taxon>
        <taxon>Gammaproteobacteria</taxon>
        <taxon>Chromatiales</taxon>
        <taxon>Oceanococcaceae</taxon>
        <taxon>Abyssibacter</taxon>
    </lineage>
</organism>
<dbReference type="FunFam" id="3.40.47.10:FF:000009">
    <property type="entry name" value="3-oxoacyl-[acyl-carrier-protein] synthase 2"/>
    <property type="match status" value="1"/>
</dbReference>
<dbReference type="Gene3D" id="3.40.47.10">
    <property type="match status" value="1"/>
</dbReference>
<evidence type="ECO:0000256" key="6">
    <source>
        <dbReference type="ARBA" id="ARBA00022679"/>
    </source>
</evidence>
<dbReference type="EMBL" id="QEQK01000004">
    <property type="protein sequence ID" value="PWN56892.1"/>
    <property type="molecule type" value="Genomic_DNA"/>
</dbReference>
<dbReference type="InterPro" id="IPR017568">
    <property type="entry name" value="3-oxoacyl-ACP_synth-2"/>
</dbReference>
<proteinExistence type="inferred from homology"/>
<dbReference type="InterPro" id="IPR014031">
    <property type="entry name" value="Ketoacyl_synth_C"/>
</dbReference>
<dbReference type="CDD" id="cd00834">
    <property type="entry name" value="KAS_I_II"/>
    <property type="match status" value="1"/>
</dbReference>
<sequence length="412" mass="42457">MKQRVVVTGMGVISPVGSTLSDAWSRVVEGRSGIRTIESYDVSQYPTRFAGLVDGFDADAYLGAREQRRTDAFVHYGIAAAKQAVEHAGLDIAANADRIGVNIGSGIGGIGTIEQNAVLLEKTGSTKKISPFFVPSSIINMVSGYVSIMLGARGPNLATVSACATSAHSIGLGARMIAHGDADVMIVGGAEAGSSPMGLAGFCAARAMSTRNEAPTEASRPWDRDRDGFVLADGAAVLVIESEAHAKARGAEILGELAGFGMSGDAYHVTQPADDGNGAARAMQASLADAGVRPEQVGYINAHATSTKVGDVAETQAIKAVFGDHASSLPVSSTKSVTGHLLGAAGGIEAVFSVLAMRDGVLPPTINLHDPDDGCDLDYVPNEAREVSVDCVLSNSFGFGGTNASLVFRRYV</sequence>
<dbReference type="SMART" id="SM00825">
    <property type="entry name" value="PKS_KS"/>
    <property type="match status" value="1"/>
</dbReference>
<dbReference type="InterPro" id="IPR020841">
    <property type="entry name" value="PKS_Beta-ketoAc_synthase_dom"/>
</dbReference>
<dbReference type="NCBIfam" id="NF004970">
    <property type="entry name" value="PRK06333.1"/>
    <property type="match status" value="1"/>
</dbReference>
<feature type="domain" description="Ketosynthase family 3 (KS3)" evidence="14">
    <location>
        <begin position="2"/>
        <end position="410"/>
    </location>
</feature>
<dbReference type="PANTHER" id="PTHR11712:SF336">
    <property type="entry name" value="3-OXOACYL-[ACYL-CARRIER-PROTEIN] SYNTHASE, MITOCHONDRIAL"/>
    <property type="match status" value="1"/>
</dbReference>
<dbReference type="Pfam" id="PF00109">
    <property type="entry name" value="ketoacyl-synt"/>
    <property type="match status" value="1"/>
</dbReference>
<evidence type="ECO:0000313" key="16">
    <source>
        <dbReference type="Proteomes" id="UP000251800"/>
    </source>
</evidence>
<feature type="active site" description="For beta-ketoacyl synthase activity" evidence="12">
    <location>
        <position position="163"/>
    </location>
</feature>
<comment type="caution">
    <text evidence="15">The sequence shown here is derived from an EMBL/GenBank/DDBJ whole genome shotgun (WGS) entry which is preliminary data.</text>
</comment>
<comment type="pathway">
    <text evidence="1 11">Lipid metabolism; fatty acid biosynthesis.</text>
</comment>
<evidence type="ECO:0000256" key="5">
    <source>
        <dbReference type="ARBA" id="ARBA00022516"/>
    </source>
</evidence>
<evidence type="ECO:0000256" key="7">
    <source>
        <dbReference type="ARBA" id="ARBA00022832"/>
    </source>
</evidence>
<evidence type="ECO:0000256" key="11">
    <source>
        <dbReference type="PIRNR" id="PIRNR000447"/>
    </source>
</evidence>
<dbReference type="InterPro" id="IPR016039">
    <property type="entry name" value="Thiolase-like"/>
</dbReference>
<dbReference type="InterPro" id="IPR000794">
    <property type="entry name" value="Beta-ketoacyl_synthase"/>
</dbReference>
<comment type="catalytic activity">
    <reaction evidence="11">
        <text>a fatty acyl-[ACP] + malonyl-[ACP] + H(+) = a 3-oxoacyl-[ACP] + holo-[ACP] + CO2</text>
        <dbReference type="Rhea" id="RHEA:22836"/>
        <dbReference type="Rhea" id="RHEA-COMP:9623"/>
        <dbReference type="Rhea" id="RHEA-COMP:9685"/>
        <dbReference type="Rhea" id="RHEA-COMP:9916"/>
        <dbReference type="Rhea" id="RHEA-COMP:14125"/>
        <dbReference type="ChEBI" id="CHEBI:15378"/>
        <dbReference type="ChEBI" id="CHEBI:16526"/>
        <dbReference type="ChEBI" id="CHEBI:64479"/>
        <dbReference type="ChEBI" id="CHEBI:78449"/>
        <dbReference type="ChEBI" id="CHEBI:78776"/>
        <dbReference type="ChEBI" id="CHEBI:138651"/>
    </reaction>
</comment>
<dbReference type="GO" id="GO:0006633">
    <property type="term" value="P:fatty acid biosynthetic process"/>
    <property type="evidence" value="ECO:0007669"/>
    <property type="project" value="UniProtKB-UniRule"/>
</dbReference>
<comment type="function">
    <text evidence="11">Involved in the type II fatty acid elongation cycle. Catalyzes the elongation of a wide range of acyl-ACP by the addition of two carbons from malonyl-ACP to an acyl acceptor. Can efficiently catalyze the conversion of palmitoleoyl-ACP (cis-hexadec-9-enoyl-ACP) to cis-vaccenoyl-ACP (cis-octadec-11-enoyl-ACP), an essential step in the thermal regulation of fatty acid composition.</text>
</comment>
<keyword evidence="5 11" id="KW-0444">Lipid biosynthesis</keyword>
<evidence type="ECO:0000256" key="4">
    <source>
        <dbReference type="ARBA" id="ARBA00014657"/>
    </source>
</evidence>
<dbReference type="PROSITE" id="PS52004">
    <property type="entry name" value="KS3_2"/>
    <property type="match status" value="1"/>
</dbReference>
<keyword evidence="6 11" id="KW-0808">Transferase</keyword>
<dbReference type="PIRSF" id="PIRSF000447">
    <property type="entry name" value="KAS_II"/>
    <property type="match status" value="1"/>
</dbReference>
<evidence type="ECO:0000256" key="13">
    <source>
        <dbReference type="RuleBase" id="RU003694"/>
    </source>
</evidence>
<evidence type="ECO:0000256" key="2">
    <source>
        <dbReference type="ARBA" id="ARBA00008467"/>
    </source>
</evidence>
<dbReference type="GO" id="GO:0005829">
    <property type="term" value="C:cytosol"/>
    <property type="evidence" value="ECO:0007669"/>
    <property type="project" value="TreeGrafter"/>
</dbReference>
<evidence type="ECO:0000256" key="9">
    <source>
        <dbReference type="ARBA" id="ARBA00023160"/>
    </source>
</evidence>
<dbReference type="NCBIfam" id="TIGR03150">
    <property type="entry name" value="fabF"/>
    <property type="match status" value="1"/>
</dbReference>
<evidence type="ECO:0000313" key="15">
    <source>
        <dbReference type="EMBL" id="PWN56892.1"/>
    </source>
</evidence>
<evidence type="ECO:0000256" key="10">
    <source>
        <dbReference type="ARBA" id="ARBA00023315"/>
    </source>
</evidence>
<dbReference type="Proteomes" id="UP000251800">
    <property type="component" value="Unassembled WGS sequence"/>
</dbReference>
<dbReference type="NCBIfam" id="NF005589">
    <property type="entry name" value="PRK07314.1"/>
    <property type="match status" value="1"/>
</dbReference>
<evidence type="ECO:0000256" key="1">
    <source>
        <dbReference type="ARBA" id="ARBA00005194"/>
    </source>
</evidence>
<keyword evidence="16" id="KW-1185">Reference proteome</keyword>
<evidence type="ECO:0000256" key="3">
    <source>
        <dbReference type="ARBA" id="ARBA00012356"/>
    </source>
</evidence>
<keyword evidence="7" id="KW-0276">Fatty acid metabolism</keyword>
<dbReference type="Pfam" id="PF02801">
    <property type="entry name" value="Ketoacyl-synt_C"/>
    <property type="match status" value="1"/>
</dbReference>
<reference evidence="15 16" key="1">
    <citation type="submission" date="2018-05" db="EMBL/GenBank/DDBJ databases">
        <title>Abyssibacter profundi OUC007T gen. nov., sp. nov, a marine bacterium isolated from seawater of the Mariana Trench.</title>
        <authorList>
            <person name="Zhou S."/>
        </authorList>
    </citation>
    <scope>NUCLEOTIDE SEQUENCE [LARGE SCALE GENOMIC DNA]</scope>
    <source>
        <strain evidence="15 16">OUC007</strain>
    </source>
</reference>
<comment type="catalytic activity">
    <reaction evidence="11">
        <text>(9Z)-hexadecenoyl-[ACP] + malonyl-[ACP] + H(+) = 3-oxo-(11Z)-octadecenoyl-[ACP] + holo-[ACP] + CO2</text>
        <dbReference type="Rhea" id="RHEA:55040"/>
        <dbReference type="Rhea" id="RHEA-COMP:9623"/>
        <dbReference type="Rhea" id="RHEA-COMP:9685"/>
        <dbReference type="Rhea" id="RHEA-COMP:10800"/>
        <dbReference type="Rhea" id="RHEA-COMP:14074"/>
        <dbReference type="ChEBI" id="CHEBI:15378"/>
        <dbReference type="ChEBI" id="CHEBI:16526"/>
        <dbReference type="ChEBI" id="CHEBI:64479"/>
        <dbReference type="ChEBI" id="CHEBI:78449"/>
        <dbReference type="ChEBI" id="CHEBI:83989"/>
        <dbReference type="ChEBI" id="CHEBI:138538"/>
        <dbReference type="EC" id="2.3.1.179"/>
    </reaction>
</comment>
<dbReference type="PROSITE" id="PS00606">
    <property type="entry name" value="KS3_1"/>
    <property type="match status" value="1"/>
</dbReference>
<dbReference type="RefSeq" id="WP_109719491.1">
    <property type="nucleotide sequence ID" value="NZ_QEQK01000004.1"/>
</dbReference>
<comment type="similarity">
    <text evidence="2 11 13">Belongs to the thiolase-like superfamily. Beta-ketoacyl-ACP synthases family.</text>
</comment>
<evidence type="ECO:0000256" key="8">
    <source>
        <dbReference type="ARBA" id="ARBA00023098"/>
    </source>
</evidence>
<dbReference type="InterPro" id="IPR018201">
    <property type="entry name" value="Ketoacyl_synth_AS"/>
</dbReference>
<gene>
    <name evidence="15" type="primary">fabF</name>
    <name evidence="15" type="ORF">DEH80_05605</name>
</gene>
<accession>A0A363UN96</accession>